<evidence type="ECO:0000313" key="5">
    <source>
        <dbReference type="EMBL" id="KYD10697.1"/>
    </source>
</evidence>
<comment type="caution">
    <text evidence="5">The sequence shown here is derived from an EMBL/GenBank/DDBJ whole genome shotgun (WGS) entry which is preliminary data.</text>
</comment>
<dbReference type="RefSeq" id="WP_201028922.1">
    <property type="nucleotide sequence ID" value="NZ_AP025625.1"/>
</dbReference>
<dbReference type="GO" id="GO:1901982">
    <property type="term" value="F:maltose binding"/>
    <property type="evidence" value="ECO:0007669"/>
    <property type="project" value="TreeGrafter"/>
</dbReference>
<dbReference type="STRING" id="81408.B4119_2408"/>
<feature type="chain" id="PRO_5039089313" description="ABC transporter substrate-binding protein" evidence="4">
    <location>
        <begin position="20"/>
        <end position="429"/>
    </location>
</feature>
<comment type="similarity">
    <text evidence="1">Belongs to the bacterial solute-binding protein 1 family.</text>
</comment>
<dbReference type="InterPro" id="IPR006059">
    <property type="entry name" value="SBP"/>
</dbReference>
<dbReference type="EMBL" id="LQYS01000085">
    <property type="protein sequence ID" value="KYD10697.1"/>
    <property type="molecule type" value="Genomic_DNA"/>
</dbReference>
<dbReference type="GO" id="GO:0042956">
    <property type="term" value="P:maltodextrin transmembrane transport"/>
    <property type="evidence" value="ECO:0007669"/>
    <property type="project" value="TreeGrafter"/>
</dbReference>
<evidence type="ECO:0000256" key="3">
    <source>
        <dbReference type="ARBA" id="ARBA00022729"/>
    </source>
</evidence>
<sequence>MKKWLRRTMTFIFATTLMATVGCSSNSSSGSASSDGKEKIKIVWAHGKDDTPQSKKLVEAFNAKHKNIEVVELEMPQKSDAQHDDYVTKLAAGDTSIDVFSLDIIWPAEFGAAGWLEPLNNYFSKEDLEKLLPGPVEGTQYKGKQIAIPLYTDAGVLFYRKDILQKYGKQPPKTFEELMSLAKELQGKEGTKYGFVFQANQYEGLVCDWLEYVWANGGNVLDKDGKVVVNSPNTIEATKFMKDLVTQVAPPGVTTYQEPESLAVFLEGKAVFHRNWPYAWKASSGPESKIKGKVGVIPMPKGPKGTSGAATLGGWNLGINKNIDEKKKEAAVKFIKFAVSPEGQKIVAIEGGRLPVLKEMYKDPEVLKANPYFAEFFEPLMAAKPRPVSPKYPEISDSIQRNIHKVLTGGLSAEEAVANIQKEIETIVK</sequence>
<evidence type="ECO:0000256" key="2">
    <source>
        <dbReference type="ARBA" id="ARBA00022448"/>
    </source>
</evidence>
<proteinExistence type="inferred from homology"/>
<feature type="signal peptide" evidence="4">
    <location>
        <begin position="1"/>
        <end position="19"/>
    </location>
</feature>
<dbReference type="SUPFAM" id="SSF53850">
    <property type="entry name" value="Periplasmic binding protein-like II"/>
    <property type="match status" value="1"/>
</dbReference>
<keyword evidence="3 4" id="KW-0732">Signal</keyword>
<name>A0A150LEC1_9BACL</name>
<evidence type="ECO:0000256" key="1">
    <source>
        <dbReference type="ARBA" id="ARBA00008520"/>
    </source>
</evidence>
<dbReference type="Pfam" id="PF01547">
    <property type="entry name" value="SBP_bac_1"/>
    <property type="match status" value="1"/>
</dbReference>
<dbReference type="PANTHER" id="PTHR30061">
    <property type="entry name" value="MALTOSE-BINDING PERIPLASMIC PROTEIN"/>
    <property type="match status" value="1"/>
</dbReference>
<evidence type="ECO:0008006" key="7">
    <source>
        <dbReference type="Google" id="ProtNLM"/>
    </source>
</evidence>
<dbReference type="GO" id="GO:0055052">
    <property type="term" value="C:ATP-binding cassette (ABC) transporter complex, substrate-binding subunit-containing"/>
    <property type="evidence" value="ECO:0007669"/>
    <property type="project" value="TreeGrafter"/>
</dbReference>
<dbReference type="PANTHER" id="PTHR30061:SF50">
    <property type="entry name" value="MALTOSE_MALTODEXTRIN-BINDING PERIPLASMIC PROTEIN"/>
    <property type="match status" value="1"/>
</dbReference>
<evidence type="ECO:0000256" key="4">
    <source>
        <dbReference type="SAM" id="SignalP"/>
    </source>
</evidence>
<gene>
    <name evidence="5" type="ORF">B4119_2408</name>
</gene>
<dbReference type="GO" id="GO:0015768">
    <property type="term" value="P:maltose transport"/>
    <property type="evidence" value="ECO:0007669"/>
    <property type="project" value="TreeGrafter"/>
</dbReference>
<organism evidence="5 6">
    <name type="scientific">Saccharococcus caldoxylosilyticus</name>
    <dbReference type="NCBI Taxonomy" id="81408"/>
    <lineage>
        <taxon>Bacteria</taxon>
        <taxon>Bacillati</taxon>
        <taxon>Bacillota</taxon>
        <taxon>Bacilli</taxon>
        <taxon>Bacillales</taxon>
        <taxon>Anoxybacillaceae</taxon>
        <taxon>Saccharococcus</taxon>
    </lineage>
</organism>
<reference evidence="5 6" key="1">
    <citation type="submission" date="2016-01" db="EMBL/GenBank/DDBJ databases">
        <title>Draft Genome Sequences of Seven Thermophilic Sporeformers Isolated from Foods.</title>
        <authorList>
            <person name="Berendsen E.M."/>
            <person name="Wells-Bennik M.H."/>
            <person name="Krawcyk A.O."/>
            <person name="De Jong A."/>
            <person name="Holsappel S."/>
            <person name="Eijlander R.T."/>
            <person name="Kuipers O.P."/>
        </authorList>
    </citation>
    <scope>NUCLEOTIDE SEQUENCE [LARGE SCALE GENOMIC DNA]</scope>
    <source>
        <strain evidence="5 6">B4119</strain>
    </source>
</reference>
<protein>
    <recommendedName>
        <fullName evidence="7">ABC transporter substrate-binding protein</fullName>
    </recommendedName>
</protein>
<dbReference type="Gene3D" id="3.40.190.10">
    <property type="entry name" value="Periplasmic binding protein-like II"/>
    <property type="match status" value="2"/>
</dbReference>
<keyword evidence="2" id="KW-0813">Transport</keyword>
<dbReference type="Proteomes" id="UP000075455">
    <property type="component" value="Unassembled WGS sequence"/>
</dbReference>
<evidence type="ECO:0000313" key="6">
    <source>
        <dbReference type="Proteomes" id="UP000075455"/>
    </source>
</evidence>
<dbReference type="PROSITE" id="PS51257">
    <property type="entry name" value="PROKAR_LIPOPROTEIN"/>
    <property type="match status" value="1"/>
</dbReference>
<dbReference type="PATRIC" id="fig|81408.3.peg.169"/>
<accession>A0A150LEC1</accession>
<dbReference type="AlphaFoldDB" id="A0A150LEC1"/>
<dbReference type="CDD" id="cd14750">
    <property type="entry name" value="PBP2_TMBP"/>
    <property type="match status" value="1"/>
</dbReference>